<name>A0ABR1C2L0_NECAM</name>
<dbReference type="Proteomes" id="UP001303046">
    <property type="component" value="Unassembled WGS sequence"/>
</dbReference>
<feature type="region of interest" description="Disordered" evidence="1">
    <location>
        <begin position="127"/>
        <end position="277"/>
    </location>
</feature>
<sequence length="277" mass="31863">MNTDPAKTQGQLLRSQVSEDIEKTQDGREDDAEKIVKANKYIRVAAEECFKNLEKFLEDASKELEEMFRAEDDADVSVEVIVNKMEECERKRESFAILSCEPFQHSVPPNQPTTLLEQFMDGMDVKDLNMTGPTWHSSLPGRKTEEIEKRKKKRAGFLRRVFQSRKRASPTPQSSMLDDTTTAVSDTPSGISKQIMESSRPESDAKTGPSKIAGSRTSREIDSPMDPNSMIKSKETTDEQKKKKEEKKEKKTKRRRKKPKPLPKSPVEIKKRWWQIW</sequence>
<gene>
    <name evidence="2" type="primary">Necator_chrII.g4675</name>
    <name evidence="2" type="ORF">RB195_016883</name>
</gene>
<evidence type="ECO:0000313" key="3">
    <source>
        <dbReference type="Proteomes" id="UP001303046"/>
    </source>
</evidence>
<comment type="caution">
    <text evidence="2">The sequence shown here is derived from an EMBL/GenBank/DDBJ whole genome shotgun (WGS) entry which is preliminary data.</text>
</comment>
<feature type="compositionally biased region" description="Polar residues" evidence="1">
    <location>
        <begin position="170"/>
        <end position="197"/>
    </location>
</feature>
<feature type="compositionally biased region" description="Polar residues" evidence="1">
    <location>
        <begin position="1"/>
        <end position="18"/>
    </location>
</feature>
<accession>A0ABR1C2L0</accession>
<dbReference type="EMBL" id="JAVFWL010000002">
    <property type="protein sequence ID" value="KAK6732782.1"/>
    <property type="molecule type" value="Genomic_DNA"/>
</dbReference>
<protein>
    <submittedName>
        <fullName evidence="2">Uncharacterized protein</fullName>
    </submittedName>
</protein>
<keyword evidence="3" id="KW-1185">Reference proteome</keyword>
<evidence type="ECO:0000256" key="1">
    <source>
        <dbReference type="SAM" id="MobiDB-lite"/>
    </source>
</evidence>
<feature type="region of interest" description="Disordered" evidence="1">
    <location>
        <begin position="1"/>
        <end position="30"/>
    </location>
</feature>
<feature type="compositionally biased region" description="Basic residues" evidence="1">
    <location>
        <begin position="150"/>
        <end position="168"/>
    </location>
</feature>
<feature type="compositionally biased region" description="Basic and acidic residues" evidence="1">
    <location>
        <begin position="20"/>
        <end position="30"/>
    </location>
</feature>
<evidence type="ECO:0000313" key="2">
    <source>
        <dbReference type="EMBL" id="KAK6732782.1"/>
    </source>
</evidence>
<organism evidence="2 3">
    <name type="scientific">Necator americanus</name>
    <name type="common">Human hookworm</name>
    <dbReference type="NCBI Taxonomy" id="51031"/>
    <lineage>
        <taxon>Eukaryota</taxon>
        <taxon>Metazoa</taxon>
        <taxon>Ecdysozoa</taxon>
        <taxon>Nematoda</taxon>
        <taxon>Chromadorea</taxon>
        <taxon>Rhabditida</taxon>
        <taxon>Rhabditina</taxon>
        <taxon>Rhabditomorpha</taxon>
        <taxon>Strongyloidea</taxon>
        <taxon>Ancylostomatidae</taxon>
        <taxon>Bunostominae</taxon>
        <taxon>Necator</taxon>
    </lineage>
</organism>
<reference evidence="2 3" key="1">
    <citation type="submission" date="2023-08" db="EMBL/GenBank/DDBJ databases">
        <title>A Necator americanus chromosomal reference genome.</title>
        <authorList>
            <person name="Ilik V."/>
            <person name="Petrzelkova K.J."/>
            <person name="Pardy F."/>
            <person name="Fuh T."/>
            <person name="Niatou-Singa F.S."/>
            <person name="Gouil Q."/>
            <person name="Baker L."/>
            <person name="Ritchie M.E."/>
            <person name="Jex A.R."/>
            <person name="Gazzola D."/>
            <person name="Li H."/>
            <person name="Toshio Fujiwara R."/>
            <person name="Zhan B."/>
            <person name="Aroian R.V."/>
            <person name="Pafco B."/>
            <person name="Schwarz E.M."/>
        </authorList>
    </citation>
    <scope>NUCLEOTIDE SEQUENCE [LARGE SCALE GENOMIC DNA]</scope>
    <source>
        <strain evidence="2 3">Aroian</strain>
        <tissue evidence="2">Whole animal</tissue>
    </source>
</reference>
<feature type="compositionally biased region" description="Basic residues" evidence="1">
    <location>
        <begin position="250"/>
        <end position="261"/>
    </location>
</feature>
<feature type="compositionally biased region" description="Basic and acidic residues" evidence="1">
    <location>
        <begin position="232"/>
        <end position="249"/>
    </location>
</feature>
<proteinExistence type="predicted"/>